<accession>A0A165DX00</accession>
<dbReference type="RefSeq" id="XP_040763539.1">
    <property type="nucleotide sequence ID" value="XM_040904530.1"/>
</dbReference>
<dbReference type="GeneID" id="63821560"/>
<dbReference type="AlphaFoldDB" id="A0A165DX00"/>
<dbReference type="Proteomes" id="UP000076871">
    <property type="component" value="Unassembled WGS sequence"/>
</dbReference>
<protein>
    <submittedName>
        <fullName evidence="1">Uncharacterized protein</fullName>
    </submittedName>
</protein>
<dbReference type="OrthoDB" id="2798533at2759"/>
<evidence type="ECO:0000313" key="2">
    <source>
        <dbReference type="Proteomes" id="UP000076871"/>
    </source>
</evidence>
<reference evidence="1 2" key="1">
    <citation type="journal article" date="2016" name="Mol. Biol. Evol.">
        <title>Comparative Genomics of Early-Diverging Mushroom-Forming Fungi Provides Insights into the Origins of Lignocellulose Decay Capabilities.</title>
        <authorList>
            <person name="Nagy L.G."/>
            <person name="Riley R."/>
            <person name="Tritt A."/>
            <person name="Adam C."/>
            <person name="Daum C."/>
            <person name="Floudas D."/>
            <person name="Sun H."/>
            <person name="Yadav J.S."/>
            <person name="Pangilinan J."/>
            <person name="Larsson K.H."/>
            <person name="Matsuura K."/>
            <person name="Barry K."/>
            <person name="Labutti K."/>
            <person name="Kuo R."/>
            <person name="Ohm R.A."/>
            <person name="Bhattacharya S.S."/>
            <person name="Shirouzu T."/>
            <person name="Yoshinaga Y."/>
            <person name="Martin F.M."/>
            <person name="Grigoriev I.V."/>
            <person name="Hibbett D.S."/>
        </authorList>
    </citation>
    <scope>NUCLEOTIDE SEQUENCE [LARGE SCALE GENOMIC DNA]</scope>
    <source>
        <strain evidence="1 2">93-53</strain>
    </source>
</reference>
<gene>
    <name evidence="1" type="ORF">LAESUDRAFT_655080</name>
</gene>
<proteinExistence type="predicted"/>
<dbReference type="InParanoid" id="A0A165DX00"/>
<organism evidence="1 2">
    <name type="scientific">Laetiporus sulphureus 93-53</name>
    <dbReference type="NCBI Taxonomy" id="1314785"/>
    <lineage>
        <taxon>Eukaryota</taxon>
        <taxon>Fungi</taxon>
        <taxon>Dikarya</taxon>
        <taxon>Basidiomycota</taxon>
        <taxon>Agaricomycotina</taxon>
        <taxon>Agaricomycetes</taxon>
        <taxon>Polyporales</taxon>
        <taxon>Laetiporus</taxon>
    </lineage>
</organism>
<dbReference type="STRING" id="1314785.A0A165DX00"/>
<keyword evidence="2" id="KW-1185">Reference proteome</keyword>
<evidence type="ECO:0000313" key="1">
    <source>
        <dbReference type="EMBL" id="KZT05799.1"/>
    </source>
</evidence>
<name>A0A165DX00_9APHY</name>
<feature type="non-terminal residue" evidence="1">
    <location>
        <position position="1"/>
    </location>
</feature>
<sequence length="63" mass="7359">LSPFRFNVYSIFMPDLLHEFELGIWKASFTHLLRILYRQVPSFGRDTIQHFSNNASGMKKLAA</sequence>
<dbReference type="EMBL" id="KV427628">
    <property type="protein sequence ID" value="KZT05799.1"/>
    <property type="molecule type" value="Genomic_DNA"/>
</dbReference>